<evidence type="ECO:0008006" key="3">
    <source>
        <dbReference type="Google" id="ProtNLM"/>
    </source>
</evidence>
<keyword evidence="2" id="KW-1185">Reference proteome</keyword>
<reference evidence="1 2" key="1">
    <citation type="journal article" date="2014" name="Nature">
        <title>An environmental bacterial taxon with a large and distinct metabolic repertoire.</title>
        <authorList>
            <person name="Wilson M.C."/>
            <person name="Mori T."/>
            <person name="Ruckert C."/>
            <person name="Uria A.R."/>
            <person name="Helf M.J."/>
            <person name="Takada K."/>
            <person name="Gernert C."/>
            <person name="Steffens U.A."/>
            <person name="Heycke N."/>
            <person name="Schmitt S."/>
            <person name="Rinke C."/>
            <person name="Helfrich E.J."/>
            <person name="Brachmann A.O."/>
            <person name="Gurgui C."/>
            <person name="Wakimoto T."/>
            <person name="Kracht M."/>
            <person name="Crusemann M."/>
            <person name="Hentschel U."/>
            <person name="Abe I."/>
            <person name="Matsunaga S."/>
            <person name="Kalinowski J."/>
            <person name="Takeyama H."/>
            <person name="Piel J."/>
        </authorList>
    </citation>
    <scope>NUCLEOTIDE SEQUENCE [LARGE SCALE GENOMIC DNA]</scope>
    <source>
        <strain evidence="2">TSY1</strain>
    </source>
</reference>
<organism evidence="1 2">
    <name type="scientific">Entotheonella factor</name>
    <dbReference type="NCBI Taxonomy" id="1429438"/>
    <lineage>
        <taxon>Bacteria</taxon>
        <taxon>Pseudomonadati</taxon>
        <taxon>Nitrospinota/Tectimicrobiota group</taxon>
        <taxon>Candidatus Tectimicrobiota</taxon>
        <taxon>Candidatus Entotheonellia</taxon>
        <taxon>Candidatus Entotheonellales</taxon>
        <taxon>Candidatus Entotheonellaceae</taxon>
        <taxon>Candidatus Entotheonella</taxon>
    </lineage>
</organism>
<accession>W4L649</accession>
<dbReference type="AlphaFoldDB" id="W4L649"/>
<sequence length="80" mass="8810">MALQEKLDGFRANFESDQNLKTSLDNEALRVKNTGVEEQALKAGQRAPEFELANMAGNPVTLAQLCADGPLALIFYRGLW</sequence>
<dbReference type="HOGENOM" id="CLU_194398_0_0_7"/>
<dbReference type="SUPFAM" id="SSF52833">
    <property type="entry name" value="Thioredoxin-like"/>
    <property type="match status" value="1"/>
</dbReference>
<name>W4L649_ENTF1</name>
<protein>
    <recommendedName>
        <fullName evidence="3">Alkyl hydroperoxide reductase subunit C/ Thiol specific antioxidant domain-containing protein</fullName>
    </recommendedName>
</protein>
<dbReference type="Gene3D" id="3.40.30.10">
    <property type="entry name" value="Glutaredoxin"/>
    <property type="match status" value="1"/>
</dbReference>
<proteinExistence type="predicted"/>
<dbReference type="Proteomes" id="UP000019141">
    <property type="component" value="Unassembled WGS sequence"/>
</dbReference>
<dbReference type="InterPro" id="IPR036249">
    <property type="entry name" value="Thioredoxin-like_sf"/>
</dbReference>
<gene>
    <name evidence="1" type="ORF">ETSY1_42130</name>
</gene>
<evidence type="ECO:0000313" key="2">
    <source>
        <dbReference type="Proteomes" id="UP000019141"/>
    </source>
</evidence>
<dbReference type="EMBL" id="AZHW01001376">
    <property type="protein sequence ID" value="ETW92786.1"/>
    <property type="molecule type" value="Genomic_DNA"/>
</dbReference>
<comment type="caution">
    <text evidence="1">The sequence shown here is derived from an EMBL/GenBank/DDBJ whole genome shotgun (WGS) entry which is preliminary data.</text>
</comment>
<evidence type="ECO:0000313" key="1">
    <source>
        <dbReference type="EMBL" id="ETW92786.1"/>
    </source>
</evidence>